<evidence type="ECO:0000313" key="11">
    <source>
        <dbReference type="Proteomes" id="UP000199517"/>
    </source>
</evidence>
<accession>A0A1I1WHB2</accession>
<dbReference type="CDD" id="cd16833">
    <property type="entry name" value="YfiH"/>
    <property type="match status" value="1"/>
</dbReference>
<comment type="similarity">
    <text evidence="2">Belongs to the purine nucleoside phosphorylase YfiH/LACC1 family.</text>
</comment>
<evidence type="ECO:0000256" key="3">
    <source>
        <dbReference type="ARBA" id="ARBA00022679"/>
    </source>
</evidence>
<organism evidence="10 11">
    <name type="scientific">Paracidovorax konjaci</name>
    <dbReference type="NCBI Taxonomy" id="32040"/>
    <lineage>
        <taxon>Bacteria</taxon>
        <taxon>Pseudomonadati</taxon>
        <taxon>Pseudomonadota</taxon>
        <taxon>Betaproteobacteria</taxon>
        <taxon>Burkholderiales</taxon>
        <taxon>Comamonadaceae</taxon>
        <taxon>Paracidovorax</taxon>
    </lineage>
</organism>
<dbReference type="GO" id="GO:0017061">
    <property type="term" value="F:S-methyl-5-thioadenosine phosphorylase activity"/>
    <property type="evidence" value="ECO:0007669"/>
    <property type="project" value="UniProtKB-EC"/>
</dbReference>
<sequence length="294" mass="30338">MPGQRRVTAGPSLPADWLRPGWPAPAHVHALCTTRSGGVSQGPWATFNLGDHVDDLPQAVGQNRQRLRDGLTAWDGSAVVPRFLRQVHGTSVADLDADPPDGTQADACTASRPGRACTIMVADCLPVLFTNRHGTRVAAAHAGWRGLAGGVLEQALACFGAPGAVGSAASGAVSGVEGRFGRDDVLAWLGPCIGPTVFEVGDEVRQAFCDQDPAAAAHFSARADGKHLASLPGLARQRLGALGVGSVHGNDGTDGWCTVLQSSRFFSHRASMGLAGVSGGRMAACIWIGRSGKV</sequence>
<dbReference type="SUPFAM" id="SSF64438">
    <property type="entry name" value="CNF1/YfiH-like putative cysteine hydrolases"/>
    <property type="match status" value="1"/>
</dbReference>
<evidence type="ECO:0000256" key="6">
    <source>
        <dbReference type="ARBA" id="ARBA00022833"/>
    </source>
</evidence>
<dbReference type="PANTHER" id="PTHR30616">
    <property type="entry name" value="UNCHARACTERIZED PROTEIN YFIH"/>
    <property type="match status" value="1"/>
</dbReference>
<dbReference type="InterPro" id="IPR038371">
    <property type="entry name" value="Cu_polyphenol_OxRdtase_sf"/>
</dbReference>
<dbReference type="InterPro" id="IPR011324">
    <property type="entry name" value="Cytotoxic_necrot_fac-like_cat"/>
</dbReference>
<keyword evidence="3" id="KW-0808">Transferase</keyword>
<dbReference type="PANTHER" id="PTHR30616:SF2">
    <property type="entry name" value="PURINE NUCLEOSIDE PHOSPHORYLASE LACC1"/>
    <property type="match status" value="1"/>
</dbReference>
<dbReference type="Proteomes" id="UP000199517">
    <property type="component" value="Unassembled WGS sequence"/>
</dbReference>
<reference evidence="11" key="1">
    <citation type="submission" date="2016-10" db="EMBL/GenBank/DDBJ databases">
        <authorList>
            <person name="Varghese N."/>
            <person name="Submissions S."/>
        </authorList>
    </citation>
    <scope>NUCLEOTIDE SEQUENCE [LARGE SCALE GENOMIC DNA]</scope>
    <source>
        <strain evidence="11">DSM 7481</strain>
    </source>
</reference>
<evidence type="ECO:0000256" key="4">
    <source>
        <dbReference type="ARBA" id="ARBA00022723"/>
    </source>
</evidence>
<dbReference type="EMBL" id="FOMQ01000009">
    <property type="protein sequence ID" value="SFD94452.1"/>
    <property type="molecule type" value="Genomic_DNA"/>
</dbReference>
<comment type="catalytic activity">
    <reaction evidence="9">
        <text>S-methyl-5'-thioadenosine + phosphate = 5-(methylsulfanyl)-alpha-D-ribose 1-phosphate + adenine</text>
        <dbReference type="Rhea" id="RHEA:11852"/>
        <dbReference type="ChEBI" id="CHEBI:16708"/>
        <dbReference type="ChEBI" id="CHEBI:17509"/>
        <dbReference type="ChEBI" id="CHEBI:43474"/>
        <dbReference type="ChEBI" id="CHEBI:58533"/>
        <dbReference type="EC" id="2.4.2.28"/>
    </reaction>
    <physiologicalReaction direction="left-to-right" evidence="9">
        <dbReference type="Rhea" id="RHEA:11853"/>
    </physiologicalReaction>
</comment>
<dbReference type="AlphaFoldDB" id="A0A1I1WHB2"/>
<dbReference type="GO" id="GO:0016787">
    <property type="term" value="F:hydrolase activity"/>
    <property type="evidence" value="ECO:0007669"/>
    <property type="project" value="UniProtKB-KW"/>
</dbReference>
<comment type="catalytic activity">
    <reaction evidence="7">
        <text>adenosine + H2O + H(+) = inosine + NH4(+)</text>
        <dbReference type="Rhea" id="RHEA:24408"/>
        <dbReference type="ChEBI" id="CHEBI:15377"/>
        <dbReference type="ChEBI" id="CHEBI:15378"/>
        <dbReference type="ChEBI" id="CHEBI:16335"/>
        <dbReference type="ChEBI" id="CHEBI:17596"/>
        <dbReference type="ChEBI" id="CHEBI:28938"/>
        <dbReference type="EC" id="3.5.4.4"/>
    </reaction>
    <physiologicalReaction direction="left-to-right" evidence="7">
        <dbReference type="Rhea" id="RHEA:24409"/>
    </physiologicalReaction>
</comment>
<proteinExistence type="inferred from homology"/>
<comment type="catalytic activity">
    <reaction evidence="8">
        <text>adenosine + phosphate = alpha-D-ribose 1-phosphate + adenine</text>
        <dbReference type="Rhea" id="RHEA:27642"/>
        <dbReference type="ChEBI" id="CHEBI:16335"/>
        <dbReference type="ChEBI" id="CHEBI:16708"/>
        <dbReference type="ChEBI" id="CHEBI:43474"/>
        <dbReference type="ChEBI" id="CHEBI:57720"/>
        <dbReference type="EC" id="2.4.2.1"/>
    </reaction>
    <physiologicalReaction direction="left-to-right" evidence="8">
        <dbReference type="Rhea" id="RHEA:27643"/>
    </physiologicalReaction>
</comment>
<dbReference type="Pfam" id="PF02578">
    <property type="entry name" value="Cu-oxidase_4"/>
    <property type="match status" value="1"/>
</dbReference>
<keyword evidence="11" id="KW-1185">Reference proteome</keyword>
<evidence type="ECO:0000256" key="9">
    <source>
        <dbReference type="ARBA" id="ARBA00049893"/>
    </source>
</evidence>
<comment type="catalytic activity">
    <reaction evidence="1">
        <text>inosine + phosphate = alpha-D-ribose 1-phosphate + hypoxanthine</text>
        <dbReference type="Rhea" id="RHEA:27646"/>
        <dbReference type="ChEBI" id="CHEBI:17368"/>
        <dbReference type="ChEBI" id="CHEBI:17596"/>
        <dbReference type="ChEBI" id="CHEBI:43474"/>
        <dbReference type="ChEBI" id="CHEBI:57720"/>
        <dbReference type="EC" id="2.4.2.1"/>
    </reaction>
    <physiologicalReaction direction="left-to-right" evidence="1">
        <dbReference type="Rhea" id="RHEA:27647"/>
    </physiologicalReaction>
</comment>
<evidence type="ECO:0008006" key="12">
    <source>
        <dbReference type="Google" id="ProtNLM"/>
    </source>
</evidence>
<dbReference type="GO" id="GO:0005507">
    <property type="term" value="F:copper ion binding"/>
    <property type="evidence" value="ECO:0007669"/>
    <property type="project" value="TreeGrafter"/>
</dbReference>
<keyword evidence="6" id="KW-0862">Zinc</keyword>
<keyword evidence="4" id="KW-0479">Metal-binding</keyword>
<evidence type="ECO:0000256" key="1">
    <source>
        <dbReference type="ARBA" id="ARBA00000553"/>
    </source>
</evidence>
<dbReference type="InterPro" id="IPR003730">
    <property type="entry name" value="Cu_polyphenol_OxRdtase"/>
</dbReference>
<evidence type="ECO:0000256" key="8">
    <source>
        <dbReference type="ARBA" id="ARBA00048968"/>
    </source>
</evidence>
<name>A0A1I1WHB2_9BURK</name>
<evidence type="ECO:0000256" key="5">
    <source>
        <dbReference type="ARBA" id="ARBA00022801"/>
    </source>
</evidence>
<evidence type="ECO:0000256" key="2">
    <source>
        <dbReference type="ARBA" id="ARBA00007353"/>
    </source>
</evidence>
<gene>
    <name evidence="10" type="ORF">SAMN04489710_109143</name>
</gene>
<evidence type="ECO:0000313" key="10">
    <source>
        <dbReference type="EMBL" id="SFD94452.1"/>
    </source>
</evidence>
<dbReference type="STRING" id="32040.SAMN04489710_109143"/>
<dbReference type="RefSeq" id="WP_092953663.1">
    <property type="nucleotide sequence ID" value="NZ_FOMQ01000009.1"/>
</dbReference>
<keyword evidence="5" id="KW-0378">Hydrolase</keyword>
<dbReference type="OrthoDB" id="4279at2"/>
<evidence type="ECO:0000256" key="7">
    <source>
        <dbReference type="ARBA" id="ARBA00047989"/>
    </source>
</evidence>
<protein>
    <recommendedName>
        <fullName evidence="12">Purine nucleoside phosphorylase</fullName>
    </recommendedName>
</protein>
<dbReference type="Gene3D" id="3.60.140.10">
    <property type="entry name" value="CNF1/YfiH-like putative cysteine hydrolases"/>
    <property type="match status" value="1"/>
</dbReference>